<evidence type="ECO:0000256" key="7">
    <source>
        <dbReference type="SAM" id="MobiDB-lite"/>
    </source>
</evidence>
<accession>A0A6L2Q525</accession>
<comment type="caution">
    <text evidence="9">The sequence shown here is derived from an EMBL/GenBank/DDBJ whole genome shotgun (WGS) entry which is preliminary data.</text>
</comment>
<dbReference type="GO" id="GO:0005634">
    <property type="term" value="C:nucleus"/>
    <property type="evidence" value="ECO:0007669"/>
    <property type="project" value="UniProtKB-SubCell"/>
</dbReference>
<feature type="region of interest" description="Disordered" evidence="7">
    <location>
        <begin position="1"/>
        <end position="20"/>
    </location>
</feature>
<feature type="region of interest" description="Disordered" evidence="7">
    <location>
        <begin position="158"/>
        <end position="286"/>
    </location>
</feature>
<dbReference type="GO" id="GO:0000981">
    <property type="term" value="F:DNA-binding transcription factor activity, RNA polymerase II-specific"/>
    <property type="evidence" value="ECO:0007669"/>
    <property type="project" value="TreeGrafter"/>
</dbReference>
<dbReference type="PROSITE" id="PS50118">
    <property type="entry name" value="HMG_BOX_2"/>
    <property type="match status" value="1"/>
</dbReference>
<dbReference type="CDD" id="cd22031">
    <property type="entry name" value="HMG-box_SoxE"/>
    <property type="match status" value="1"/>
</dbReference>
<keyword evidence="10" id="KW-1185">Reference proteome</keyword>
<feature type="DNA-binding region" description="HMG box" evidence="6">
    <location>
        <begin position="96"/>
        <end position="164"/>
    </location>
</feature>
<feature type="compositionally biased region" description="Polar residues" evidence="7">
    <location>
        <begin position="255"/>
        <end position="270"/>
    </location>
</feature>
<keyword evidence="5 6" id="KW-0539">Nucleus</keyword>
<dbReference type="PANTHER" id="PTHR45803">
    <property type="entry name" value="SOX100B"/>
    <property type="match status" value="1"/>
</dbReference>
<keyword evidence="2" id="KW-0805">Transcription regulation</keyword>
<evidence type="ECO:0000256" key="1">
    <source>
        <dbReference type="ARBA" id="ARBA00004123"/>
    </source>
</evidence>
<protein>
    <recommendedName>
        <fullName evidence="8">HMG box domain-containing protein</fullName>
    </recommendedName>
</protein>
<feature type="compositionally biased region" description="Low complexity" evidence="7">
    <location>
        <begin position="194"/>
        <end position="203"/>
    </location>
</feature>
<dbReference type="FunFam" id="1.10.30.10:FF:000004">
    <property type="entry name" value="Transcription factor SOX-10"/>
    <property type="match status" value="1"/>
</dbReference>
<organism evidence="9 10">
    <name type="scientific">Coptotermes formosanus</name>
    <name type="common">Formosan subterranean termite</name>
    <dbReference type="NCBI Taxonomy" id="36987"/>
    <lineage>
        <taxon>Eukaryota</taxon>
        <taxon>Metazoa</taxon>
        <taxon>Ecdysozoa</taxon>
        <taxon>Arthropoda</taxon>
        <taxon>Hexapoda</taxon>
        <taxon>Insecta</taxon>
        <taxon>Pterygota</taxon>
        <taxon>Neoptera</taxon>
        <taxon>Polyneoptera</taxon>
        <taxon>Dictyoptera</taxon>
        <taxon>Blattodea</taxon>
        <taxon>Blattoidea</taxon>
        <taxon>Termitoidae</taxon>
        <taxon>Rhinotermitidae</taxon>
        <taxon>Coptotermes</taxon>
    </lineage>
</organism>
<evidence type="ECO:0000256" key="3">
    <source>
        <dbReference type="ARBA" id="ARBA00023125"/>
    </source>
</evidence>
<dbReference type="Pfam" id="PF12444">
    <property type="entry name" value="Sox_N"/>
    <property type="match status" value="1"/>
</dbReference>
<dbReference type="InterPro" id="IPR022151">
    <property type="entry name" value="Sox_N"/>
</dbReference>
<dbReference type="OrthoDB" id="6247875at2759"/>
<sequence length="484" mass="52868">MLSTQPHLLRASPCSDATPTSRPVVAITASAAASVAAAAAAAISSDRASFIGTSGTPGDGDKTEINEAVTKVLEGYDWTLVPIATKASSDKRKMHVKRPMNAFMVWAQAARRKLADQYPQLHNAELSKTLGKLWRLLSDADKRPFVEEADRLRMIHKREHPDYKYQPRRRKGLKGGSGGQTGSADATSPHRQHQTQPPQQQTHGVVFSNRCKQEETSLNGDRPSPHSHASGSPNSAQGPPTPPTTPNGGGDKRTGTSSVQHHLSPSGSTEQHIHQHNHQHSQQSIDFSRIVDMDDLTCGGDPMMIQEDEALVDGCELDQYLPPGGQQPHYLYPNSAPPSHPLWVIHKPSNEEISNDTQESNNNHAKHKRCNETTHATLEYSYGNSDDPLALPPPPPLLRYHELQPSSAHVKTEREVYHQGASTTVTTSSSPPTLSYHQSLPLVPTPNYYSAGTGNSTMSATHGQYLQSLPSYQQYFQQRGAAVF</sequence>
<comment type="subcellular location">
    <subcellularLocation>
        <location evidence="1">Nucleus</location>
    </subcellularLocation>
</comment>
<keyword evidence="4" id="KW-0804">Transcription</keyword>
<dbReference type="InParanoid" id="A0A6L2Q525"/>
<evidence type="ECO:0000259" key="8">
    <source>
        <dbReference type="PROSITE" id="PS50118"/>
    </source>
</evidence>
<evidence type="ECO:0000256" key="5">
    <source>
        <dbReference type="ARBA" id="ARBA00023242"/>
    </source>
</evidence>
<evidence type="ECO:0000256" key="4">
    <source>
        <dbReference type="ARBA" id="ARBA00023163"/>
    </source>
</evidence>
<reference evidence="10" key="1">
    <citation type="submission" date="2020-01" db="EMBL/GenBank/DDBJ databases">
        <title>Draft genome sequence of the Termite Coptotermes fromosanus.</title>
        <authorList>
            <person name="Itakura S."/>
            <person name="Yosikawa Y."/>
            <person name="Umezawa K."/>
        </authorList>
    </citation>
    <scope>NUCLEOTIDE SEQUENCE [LARGE SCALE GENOMIC DNA]</scope>
</reference>
<dbReference type="AlphaFoldDB" id="A0A6L2Q525"/>
<dbReference type="GO" id="GO:0000978">
    <property type="term" value="F:RNA polymerase II cis-regulatory region sequence-specific DNA binding"/>
    <property type="evidence" value="ECO:0007669"/>
    <property type="project" value="TreeGrafter"/>
</dbReference>
<evidence type="ECO:0000256" key="6">
    <source>
        <dbReference type="PROSITE-ProRule" id="PRU00267"/>
    </source>
</evidence>
<dbReference type="InterPro" id="IPR009071">
    <property type="entry name" value="HMG_box_dom"/>
</dbReference>
<dbReference type="InterPro" id="IPR050917">
    <property type="entry name" value="SOX_TF"/>
</dbReference>
<dbReference type="Proteomes" id="UP000502823">
    <property type="component" value="Unassembled WGS sequence"/>
</dbReference>
<feature type="domain" description="HMG box" evidence="8">
    <location>
        <begin position="96"/>
        <end position="164"/>
    </location>
</feature>
<evidence type="ECO:0000313" key="10">
    <source>
        <dbReference type="Proteomes" id="UP000502823"/>
    </source>
</evidence>
<keyword evidence="3 6" id="KW-0238">DNA-binding</keyword>
<feature type="compositionally biased region" description="Polar residues" evidence="7">
    <location>
        <begin position="227"/>
        <end position="237"/>
    </location>
</feature>
<dbReference type="Pfam" id="PF00505">
    <property type="entry name" value="HMG_box"/>
    <property type="match status" value="1"/>
</dbReference>
<dbReference type="InterPro" id="IPR036910">
    <property type="entry name" value="HMG_box_dom_sf"/>
</dbReference>
<proteinExistence type="predicted"/>
<evidence type="ECO:0000256" key="2">
    <source>
        <dbReference type="ARBA" id="ARBA00023015"/>
    </source>
</evidence>
<gene>
    <name evidence="9" type="ORF">Cfor_09229</name>
</gene>
<dbReference type="EMBL" id="BLKM01000799">
    <property type="protein sequence ID" value="GFG38632.1"/>
    <property type="molecule type" value="Genomic_DNA"/>
</dbReference>
<dbReference type="Gene3D" id="1.10.30.10">
    <property type="entry name" value="High mobility group box domain"/>
    <property type="match status" value="1"/>
</dbReference>
<name>A0A6L2Q525_COPFO</name>
<feature type="non-terminal residue" evidence="9">
    <location>
        <position position="484"/>
    </location>
</feature>
<evidence type="ECO:0000313" key="9">
    <source>
        <dbReference type="EMBL" id="GFG38632.1"/>
    </source>
</evidence>
<dbReference type="SUPFAM" id="SSF47095">
    <property type="entry name" value="HMG-box"/>
    <property type="match status" value="1"/>
</dbReference>
<dbReference type="SMART" id="SM00398">
    <property type="entry name" value="HMG"/>
    <property type="match status" value="1"/>
</dbReference>
<dbReference type="PANTHER" id="PTHR45803:SF5">
    <property type="entry name" value="SOX100B"/>
    <property type="match status" value="1"/>
</dbReference>